<protein>
    <submittedName>
        <fullName evidence="2">Uncharacterized protein</fullName>
    </submittedName>
</protein>
<evidence type="ECO:0000313" key="3">
    <source>
        <dbReference type="Proteomes" id="UP000242474"/>
    </source>
</evidence>
<gene>
    <name evidence="2" type="ORF">COEREDRAFT_95000</name>
</gene>
<feature type="region of interest" description="Disordered" evidence="1">
    <location>
        <begin position="579"/>
        <end position="600"/>
    </location>
</feature>
<organism evidence="2 3">
    <name type="scientific">Coemansia reversa (strain ATCC 12441 / NRRL 1564)</name>
    <dbReference type="NCBI Taxonomy" id="763665"/>
    <lineage>
        <taxon>Eukaryota</taxon>
        <taxon>Fungi</taxon>
        <taxon>Fungi incertae sedis</taxon>
        <taxon>Zoopagomycota</taxon>
        <taxon>Kickxellomycotina</taxon>
        <taxon>Kickxellomycetes</taxon>
        <taxon>Kickxellales</taxon>
        <taxon>Kickxellaceae</taxon>
        <taxon>Coemansia</taxon>
    </lineage>
</organism>
<evidence type="ECO:0000256" key="1">
    <source>
        <dbReference type="SAM" id="MobiDB-lite"/>
    </source>
</evidence>
<accession>A0A2G5B0M7</accession>
<dbReference type="EMBL" id="KZ303647">
    <property type="protein sequence ID" value="PIA12578.1"/>
    <property type="molecule type" value="Genomic_DNA"/>
</dbReference>
<evidence type="ECO:0000313" key="2">
    <source>
        <dbReference type="EMBL" id="PIA12578.1"/>
    </source>
</evidence>
<keyword evidence="3" id="KW-1185">Reference proteome</keyword>
<dbReference type="Proteomes" id="UP000242474">
    <property type="component" value="Unassembled WGS sequence"/>
</dbReference>
<dbReference type="OrthoDB" id="5597425at2759"/>
<proteinExistence type="predicted"/>
<reference evidence="2 3" key="1">
    <citation type="journal article" date="2015" name="Genome Biol. Evol.">
        <title>Phylogenomic analyses indicate that early fungi evolved digesting cell walls of algal ancestors of land plants.</title>
        <authorList>
            <person name="Chang Y."/>
            <person name="Wang S."/>
            <person name="Sekimoto S."/>
            <person name="Aerts A.L."/>
            <person name="Choi C."/>
            <person name="Clum A."/>
            <person name="LaButti K.M."/>
            <person name="Lindquist E.A."/>
            <person name="Yee Ngan C."/>
            <person name="Ohm R.A."/>
            <person name="Salamov A.A."/>
            <person name="Grigoriev I.V."/>
            <person name="Spatafora J.W."/>
            <person name="Berbee M.L."/>
        </authorList>
    </citation>
    <scope>NUCLEOTIDE SEQUENCE [LARGE SCALE GENOMIC DNA]</scope>
    <source>
        <strain evidence="2 3">NRRL 1564</strain>
    </source>
</reference>
<sequence>MVKTFSDDTPITTTFGKIVDFSRALCKSWSPAFYISIVRDGRKEFSYDRFNNWFDLNSNNINWNILYPEDLCNAKLKSGKNKEMRCSNKSLTKVELRVTDKGDHYEEEIKTGFCGIHKDYANKMRYSEEVEKNVYSGSPPLKLESKGKVKIKKKLIRVPTPFSADESIGEQELVNLVLEMCKRVNRLELDKVAQDARINTLRDICYRQTNVTPELREEYRKEKLDNVVGKSANPSLVIDEIEAVDMEEKVRVRFEDVAPPELVKHLADKKEEIDQKWLDRLHRHAKERKQGWEIVDEYFKNNKVEKDGDVVVPTDKEIADSVKAKYLGPGAVLYSTPVTERVINTEGVGSIPRYPENVYEDFENTKIINNNIRKENSDYAKFCLEQQKRGSMFMPFKNPSTDPMQDFLKSVIVKVFSDGAEADWNSYYKYVEKVIFHWKIANRNAERTDGGKELIEGANKKFCETALTLNSDYGSRPSSRPNLLRAVGIFDDCVNEMLALLETFFPESKKKADIKRPITMKSEVRLEMENLKKELGKNKKEKEKDSDKPDLSKLTKEQKLIYYMKFKENIQRAQREVKEGTGPGIINPLNLEDVFGKDNP</sequence>
<feature type="region of interest" description="Disordered" evidence="1">
    <location>
        <begin position="533"/>
        <end position="552"/>
    </location>
</feature>
<dbReference type="AlphaFoldDB" id="A0A2G5B0M7"/>
<name>A0A2G5B0M7_COERN</name>